<sequence>MNKQARELLVGLTYGGMFGIGFISGALVISIFVALFLF</sequence>
<accession>A0A0F9SAZ1</accession>
<keyword evidence="1" id="KW-0812">Transmembrane</keyword>
<protein>
    <submittedName>
        <fullName evidence="2">Uncharacterized protein</fullName>
    </submittedName>
</protein>
<organism evidence="2">
    <name type="scientific">marine sediment metagenome</name>
    <dbReference type="NCBI Taxonomy" id="412755"/>
    <lineage>
        <taxon>unclassified sequences</taxon>
        <taxon>metagenomes</taxon>
        <taxon>ecological metagenomes</taxon>
    </lineage>
</organism>
<keyword evidence="1" id="KW-1133">Transmembrane helix</keyword>
<comment type="caution">
    <text evidence="2">The sequence shown here is derived from an EMBL/GenBank/DDBJ whole genome shotgun (WGS) entry which is preliminary data.</text>
</comment>
<gene>
    <name evidence="2" type="ORF">LCGC14_0873700</name>
</gene>
<dbReference type="AlphaFoldDB" id="A0A0F9SAZ1"/>
<evidence type="ECO:0000313" key="2">
    <source>
        <dbReference type="EMBL" id="KKN26543.1"/>
    </source>
</evidence>
<keyword evidence="1" id="KW-0472">Membrane</keyword>
<name>A0A0F9SAZ1_9ZZZZ</name>
<dbReference type="EMBL" id="LAZR01002711">
    <property type="protein sequence ID" value="KKN26543.1"/>
    <property type="molecule type" value="Genomic_DNA"/>
</dbReference>
<feature type="transmembrane region" description="Helical" evidence="1">
    <location>
        <begin position="12"/>
        <end position="37"/>
    </location>
</feature>
<evidence type="ECO:0000256" key="1">
    <source>
        <dbReference type="SAM" id="Phobius"/>
    </source>
</evidence>
<reference evidence="2" key="1">
    <citation type="journal article" date="2015" name="Nature">
        <title>Complex archaea that bridge the gap between prokaryotes and eukaryotes.</title>
        <authorList>
            <person name="Spang A."/>
            <person name="Saw J.H."/>
            <person name="Jorgensen S.L."/>
            <person name="Zaremba-Niedzwiedzka K."/>
            <person name="Martijn J."/>
            <person name="Lind A.E."/>
            <person name="van Eijk R."/>
            <person name="Schleper C."/>
            <person name="Guy L."/>
            <person name="Ettema T.J."/>
        </authorList>
    </citation>
    <scope>NUCLEOTIDE SEQUENCE</scope>
</reference>
<proteinExistence type="predicted"/>